<dbReference type="InterPro" id="IPR006708">
    <property type="entry name" value="Pex19"/>
</dbReference>
<organism evidence="2 3">
    <name type="scientific">Rasamsonia emersonii (strain ATCC 16479 / CBS 393.64 / IMI 116815)</name>
    <dbReference type="NCBI Taxonomy" id="1408163"/>
    <lineage>
        <taxon>Eukaryota</taxon>
        <taxon>Fungi</taxon>
        <taxon>Dikarya</taxon>
        <taxon>Ascomycota</taxon>
        <taxon>Pezizomycotina</taxon>
        <taxon>Eurotiomycetes</taxon>
        <taxon>Eurotiomycetidae</taxon>
        <taxon>Eurotiales</taxon>
        <taxon>Trichocomaceae</taxon>
        <taxon>Rasamsonia</taxon>
    </lineage>
</organism>
<feature type="compositionally biased region" description="Acidic residues" evidence="1">
    <location>
        <begin position="43"/>
        <end position="59"/>
    </location>
</feature>
<dbReference type="STRING" id="1408163.A0A0F4YHQ1"/>
<dbReference type="OrthoDB" id="21292at2759"/>
<feature type="compositionally biased region" description="Acidic residues" evidence="1">
    <location>
        <begin position="227"/>
        <end position="238"/>
    </location>
</feature>
<sequence>MAAAGDKDKPDDDPTAPGGVDDANVNSNADVAPATANATTAAVEDDEESDWEELDEVLDDFNKPKQSKDAQPSASAPGKSEPTTTAAAAAGEFDEEAFLKQLEADMAKLMSGVGAAAAGGPNAEAEAGPSDANTQAVNDFIDKEIDELSKQLKDNGIEPESFLKSLIAESISPSGSKDKDGSGAGTGTGASAGAGTESTPRASFQDTIRRTMERMQESGDRATAAAAEDDVPEDLLAQ</sequence>
<reference evidence="2 3" key="1">
    <citation type="submission" date="2015-04" db="EMBL/GenBank/DDBJ databases">
        <authorList>
            <person name="Heijne W.H."/>
            <person name="Fedorova N.D."/>
            <person name="Nierman W.C."/>
            <person name="Vollebregt A.W."/>
            <person name="Zhao Z."/>
            <person name="Wu L."/>
            <person name="Kumar M."/>
            <person name="Stam H."/>
            <person name="van den Berg M.A."/>
            <person name="Pel H.J."/>
        </authorList>
    </citation>
    <scope>NUCLEOTIDE SEQUENCE [LARGE SCALE GENOMIC DNA]</scope>
    <source>
        <strain evidence="2 3">CBS 393.64</strain>
    </source>
</reference>
<accession>A0A0F4YHQ1</accession>
<name>A0A0F4YHQ1_RASE3</name>
<feature type="compositionally biased region" description="Polar residues" evidence="1">
    <location>
        <begin position="196"/>
        <end position="206"/>
    </location>
</feature>
<dbReference type="RefSeq" id="XP_013324351.1">
    <property type="nucleotide sequence ID" value="XM_013468897.1"/>
</dbReference>
<dbReference type="GO" id="GO:0005777">
    <property type="term" value="C:peroxisome"/>
    <property type="evidence" value="ECO:0007669"/>
    <property type="project" value="InterPro"/>
</dbReference>
<keyword evidence="3" id="KW-1185">Reference proteome</keyword>
<feature type="compositionally biased region" description="Low complexity" evidence="1">
    <location>
        <begin position="114"/>
        <end position="129"/>
    </location>
</feature>
<evidence type="ECO:0000313" key="3">
    <source>
        <dbReference type="Proteomes" id="UP000053958"/>
    </source>
</evidence>
<dbReference type="EMBL" id="LASV01000568">
    <property type="protein sequence ID" value="KKA17739.1"/>
    <property type="molecule type" value="Genomic_DNA"/>
</dbReference>
<feature type="region of interest" description="Disordered" evidence="1">
    <location>
        <begin position="114"/>
        <end position="137"/>
    </location>
</feature>
<feature type="compositionally biased region" description="Gly residues" evidence="1">
    <location>
        <begin position="182"/>
        <end position="192"/>
    </location>
</feature>
<protein>
    <submittedName>
        <fullName evidence="2">Peroxin 19</fullName>
    </submittedName>
</protein>
<proteinExistence type="predicted"/>
<dbReference type="Pfam" id="PF04614">
    <property type="entry name" value="Pex19"/>
    <property type="match status" value="1"/>
</dbReference>
<feature type="non-terminal residue" evidence="2">
    <location>
        <position position="238"/>
    </location>
</feature>
<dbReference type="GeneID" id="25320584"/>
<feature type="region of interest" description="Disordered" evidence="1">
    <location>
        <begin position="168"/>
        <end position="238"/>
    </location>
</feature>
<evidence type="ECO:0000313" key="2">
    <source>
        <dbReference type="EMBL" id="KKA17739.1"/>
    </source>
</evidence>
<comment type="caution">
    <text evidence="2">The sequence shown here is derived from an EMBL/GenBank/DDBJ whole genome shotgun (WGS) entry which is preliminary data.</text>
</comment>
<dbReference type="AlphaFoldDB" id="A0A0F4YHQ1"/>
<feature type="region of interest" description="Disordered" evidence="1">
    <location>
        <begin position="1"/>
        <end position="92"/>
    </location>
</feature>
<dbReference type="Proteomes" id="UP000053958">
    <property type="component" value="Unassembled WGS sequence"/>
</dbReference>
<feature type="compositionally biased region" description="Low complexity" evidence="1">
    <location>
        <begin position="28"/>
        <end position="42"/>
    </location>
</feature>
<feature type="compositionally biased region" description="Basic and acidic residues" evidence="1">
    <location>
        <begin position="1"/>
        <end position="12"/>
    </location>
</feature>
<feature type="compositionally biased region" description="Basic and acidic residues" evidence="1">
    <location>
        <begin position="207"/>
        <end position="220"/>
    </location>
</feature>
<gene>
    <name evidence="2" type="ORF">T310_8324</name>
</gene>
<evidence type="ECO:0000256" key="1">
    <source>
        <dbReference type="SAM" id="MobiDB-lite"/>
    </source>
</evidence>